<dbReference type="EMBL" id="JAAAIP010000011">
    <property type="protein sequence ID" value="KAG0329759.1"/>
    <property type="molecule type" value="Genomic_DNA"/>
</dbReference>
<dbReference type="Proteomes" id="UP000738325">
    <property type="component" value="Unassembled WGS sequence"/>
</dbReference>
<evidence type="ECO:0000313" key="2">
    <source>
        <dbReference type="Proteomes" id="UP000738325"/>
    </source>
</evidence>
<dbReference type="AlphaFoldDB" id="A0A9P6RY39"/>
<gene>
    <name evidence="1" type="ORF">BGZ99_000494</name>
</gene>
<reference evidence="1" key="1">
    <citation type="journal article" date="2020" name="Fungal Divers.">
        <title>Resolving the Mortierellaceae phylogeny through synthesis of multi-gene phylogenetics and phylogenomics.</title>
        <authorList>
            <person name="Vandepol N."/>
            <person name="Liber J."/>
            <person name="Desiro A."/>
            <person name="Na H."/>
            <person name="Kennedy M."/>
            <person name="Barry K."/>
            <person name="Grigoriev I.V."/>
            <person name="Miller A.N."/>
            <person name="O'Donnell K."/>
            <person name="Stajich J.E."/>
            <person name="Bonito G."/>
        </authorList>
    </citation>
    <scope>NUCLEOTIDE SEQUENCE</scope>
    <source>
        <strain evidence="1">REB-010B</strain>
    </source>
</reference>
<dbReference type="SUPFAM" id="SSF52047">
    <property type="entry name" value="RNI-like"/>
    <property type="match status" value="1"/>
</dbReference>
<evidence type="ECO:0000313" key="1">
    <source>
        <dbReference type="EMBL" id="KAG0329759.1"/>
    </source>
</evidence>
<accession>A0A9P6RY39</accession>
<protein>
    <submittedName>
        <fullName evidence="1">Uncharacterized protein</fullName>
    </submittedName>
</protein>
<name>A0A9P6RY39_9FUNG</name>
<comment type="caution">
    <text evidence="1">The sequence shown here is derived from an EMBL/GenBank/DDBJ whole genome shotgun (WGS) entry which is preliminary data.</text>
</comment>
<organism evidence="1 2">
    <name type="scientific">Dissophora globulifera</name>
    <dbReference type="NCBI Taxonomy" id="979702"/>
    <lineage>
        <taxon>Eukaryota</taxon>
        <taxon>Fungi</taxon>
        <taxon>Fungi incertae sedis</taxon>
        <taxon>Mucoromycota</taxon>
        <taxon>Mortierellomycotina</taxon>
        <taxon>Mortierellomycetes</taxon>
        <taxon>Mortierellales</taxon>
        <taxon>Mortierellaceae</taxon>
        <taxon>Dissophora</taxon>
    </lineage>
</organism>
<keyword evidence="2" id="KW-1185">Reference proteome</keyword>
<proteinExistence type="predicted"/>
<sequence>MEKQMKTSTGNLELTPEQAEIEKLEVLEGADLRQLESFLKITDQARSLANLYRIVTYKGHVKWVCIDHYRENYQESAARQLQEFLDAYGGKFSQKEGKIKIEIESKSAAKQFYEAMTKTPRIQELDIKLGWDATLDDFRKLAVAVSKANIVRLEINDFPFDGPVLDAINSSRRFNPLVELMSNGRIQSMELRRLKNMESRISSSSFVTSSRVRALAISTPISMTFFSLILQNCTSLAELKIHISSPRDAIQEFARRASSSGNIKSLLIINISASVEFLLHQGCITNIKLSDTGRRYLDFIDALPVDQFNSLELNNSIEQDLKCLVEILRASTSLSSLSTPFADGASISDIKLIRQIRVEGPFEGTPYKSLLLTFRNPDPMVQCEGFAVTVQPPGTSGAADDEYAALLDEATNTDGCNLIILHLNTSNLSSAGMDSMDRVIARCLAKSLQRLGFTFVSSQDMEMCLLSKYGTLMHRLSISTLYLEYCIFELSDLFSAKQDLPVLDILSVDGSLDKSTLSKSSVEWLCSTISVPTLLPSSTSLDPEASATVPEIRCDIKPLRKILLLDIEMQADRWDTLFSSLDFLTLETLILNNCNFELVALERMVDSIPEGDDIMVSLKELDVSTPYMLFESDFEEITKKLKRKAPSVHIDFSI</sequence>